<evidence type="ECO:0000313" key="3">
    <source>
        <dbReference type="Proteomes" id="UP000193920"/>
    </source>
</evidence>
<proteinExistence type="predicted"/>
<feature type="chain" id="PRO_5010993727" evidence="1">
    <location>
        <begin position="26"/>
        <end position="193"/>
    </location>
</feature>
<reference evidence="2 3" key="1">
    <citation type="submission" date="2016-08" db="EMBL/GenBank/DDBJ databases">
        <title>A Parts List for Fungal Cellulosomes Revealed by Comparative Genomics.</title>
        <authorList>
            <consortium name="DOE Joint Genome Institute"/>
            <person name="Haitjema C.H."/>
            <person name="Gilmore S.P."/>
            <person name="Henske J.K."/>
            <person name="Solomon K.V."/>
            <person name="De Groot R."/>
            <person name="Kuo A."/>
            <person name="Mondo S.J."/>
            <person name="Salamov A.A."/>
            <person name="Labutti K."/>
            <person name="Zhao Z."/>
            <person name="Chiniquy J."/>
            <person name="Barry K."/>
            <person name="Brewer H.M."/>
            <person name="Purvine S.O."/>
            <person name="Wright A.T."/>
            <person name="Boxma B."/>
            <person name="Van Alen T."/>
            <person name="Hackstein J.H."/>
            <person name="Baker S.E."/>
            <person name="Grigoriev I.V."/>
            <person name="O'Malley M.A."/>
        </authorList>
    </citation>
    <scope>NUCLEOTIDE SEQUENCE [LARGE SCALE GENOMIC DNA]</scope>
    <source>
        <strain evidence="2 3">G1</strain>
    </source>
</reference>
<protein>
    <submittedName>
        <fullName evidence="2">Uncharacterized protein</fullName>
    </submittedName>
</protein>
<feature type="signal peptide" evidence="1">
    <location>
        <begin position="1"/>
        <end position="25"/>
    </location>
</feature>
<feature type="non-terminal residue" evidence="2">
    <location>
        <position position="193"/>
    </location>
</feature>
<keyword evidence="1" id="KW-0732">Signal</keyword>
<accession>A0A1Y1ZBR7</accession>
<evidence type="ECO:0000256" key="1">
    <source>
        <dbReference type="SAM" id="SignalP"/>
    </source>
</evidence>
<comment type="caution">
    <text evidence="2">The sequence shown here is derived from an EMBL/GenBank/DDBJ whole genome shotgun (WGS) entry which is preliminary data.</text>
</comment>
<gene>
    <name evidence="2" type="ORF">LY90DRAFT_709136</name>
</gene>
<keyword evidence="3" id="KW-1185">Reference proteome</keyword>
<name>A0A1Y1ZBR7_9FUNG</name>
<dbReference type="EMBL" id="MCOG01000430">
    <property type="protein sequence ID" value="ORY07564.1"/>
    <property type="molecule type" value="Genomic_DNA"/>
</dbReference>
<dbReference type="Proteomes" id="UP000193920">
    <property type="component" value="Unassembled WGS sequence"/>
</dbReference>
<organism evidence="2 3">
    <name type="scientific">Neocallimastix californiae</name>
    <dbReference type="NCBI Taxonomy" id="1754190"/>
    <lineage>
        <taxon>Eukaryota</taxon>
        <taxon>Fungi</taxon>
        <taxon>Fungi incertae sedis</taxon>
        <taxon>Chytridiomycota</taxon>
        <taxon>Chytridiomycota incertae sedis</taxon>
        <taxon>Neocallimastigomycetes</taxon>
        <taxon>Neocallimastigales</taxon>
        <taxon>Neocallimastigaceae</taxon>
        <taxon>Neocallimastix</taxon>
    </lineage>
</organism>
<evidence type="ECO:0000313" key="2">
    <source>
        <dbReference type="EMBL" id="ORY07564.1"/>
    </source>
</evidence>
<sequence length="193" mass="22799">MKIVKFLLSILLITFSWNISSLVKGKNLILPYNSLYKYTKVNKKNNSGGNNIALKNIDGGLFNVDLKEKLMKCEYNYEENYLLCNARVNTFYWNLSHKVNYYNLKIYFINRPNCILNDSSLIIRVNLFDSNDKPTNIIGEKRYDTFGNGIYLPIKLGEQDIFQQMEFICEYCTFKLKYKFSYIETEIEKETED</sequence>
<dbReference type="AlphaFoldDB" id="A0A1Y1ZBR7"/>